<dbReference type="PANTHER" id="PTHR41791">
    <property type="entry name" value="SSL7039 PROTEIN"/>
    <property type="match status" value="1"/>
</dbReference>
<dbReference type="AlphaFoldDB" id="A0A149TLS1"/>
<dbReference type="EMBL" id="LHZR01000091">
    <property type="protein sequence ID" value="KXV49732.1"/>
    <property type="molecule type" value="Genomic_DNA"/>
</dbReference>
<accession>A0A149TLS1</accession>
<dbReference type="NCBIfam" id="TIGR02683">
    <property type="entry name" value="upstrm_HI1419"/>
    <property type="match status" value="1"/>
</dbReference>
<dbReference type="Proteomes" id="UP000075636">
    <property type="component" value="Unassembled WGS sequence"/>
</dbReference>
<proteinExistence type="predicted"/>
<dbReference type="PATRIC" id="fig|318683.6.peg.3225"/>
<organism evidence="1 2">
    <name type="scientific">Gluconobacter albidus</name>
    <dbReference type="NCBI Taxonomy" id="318683"/>
    <lineage>
        <taxon>Bacteria</taxon>
        <taxon>Pseudomonadati</taxon>
        <taxon>Pseudomonadota</taxon>
        <taxon>Alphaproteobacteria</taxon>
        <taxon>Acetobacterales</taxon>
        <taxon>Acetobacteraceae</taxon>
        <taxon>Gluconobacter</taxon>
    </lineage>
</organism>
<dbReference type="PIRSF" id="PIRSF028744">
    <property type="entry name" value="Addict_mod_HI1419"/>
    <property type="match status" value="1"/>
</dbReference>
<dbReference type="RefSeq" id="WP_062106568.1">
    <property type="nucleotide sequence ID" value="NZ_LHZR01000091.1"/>
</dbReference>
<reference evidence="1 2" key="1">
    <citation type="submission" date="2015-06" db="EMBL/GenBank/DDBJ databases">
        <title>Improved classification and identification of acetic acid bacteria using matrix-assisted laser desorption/ionization time-of-flight mass spectrometry; Gluconobacter nephelii and Gluconobacter uchimurae are later heterotypic synonyms of Gluconobacter japonicus and Gluconobacter oxydans, respectively.</title>
        <authorList>
            <person name="Li L."/>
            <person name="Cleenwerck I."/>
            <person name="De Vuyst L."/>
            <person name="Vandamme P."/>
        </authorList>
    </citation>
    <scope>NUCLEOTIDE SEQUENCE [LARGE SCALE GENOMIC DNA]</scope>
    <source>
        <strain evidence="1 2">LMG 1768</strain>
    </source>
</reference>
<protein>
    <recommendedName>
        <fullName evidence="3">Addiction module antitoxin RelB</fullName>
    </recommendedName>
</protein>
<dbReference type="PANTHER" id="PTHR41791:SF1">
    <property type="entry name" value="SSL7039 PROTEIN"/>
    <property type="match status" value="1"/>
</dbReference>
<dbReference type="InterPro" id="IPR014056">
    <property type="entry name" value="TypeIITA-like_toxin_pred"/>
</dbReference>
<comment type="caution">
    <text evidence="1">The sequence shown here is derived from an EMBL/GenBank/DDBJ whole genome shotgun (WGS) entry which is preliminary data.</text>
</comment>
<evidence type="ECO:0000313" key="2">
    <source>
        <dbReference type="Proteomes" id="UP000075636"/>
    </source>
</evidence>
<sequence length="97" mass="10674">MEIKQSPLFARWLNGLKDSRGAAKIRARLIQMEGGSFGDVKACGMGVSESRIHYGPGYRIYFVQRGAVLVVVLGGGTKRTQSKDIETAKQMAQELEE</sequence>
<dbReference type="OrthoDB" id="5296237at2"/>
<evidence type="ECO:0000313" key="1">
    <source>
        <dbReference type="EMBL" id="KXV49732.1"/>
    </source>
</evidence>
<name>A0A149TLS1_9PROT</name>
<gene>
    <name evidence="1" type="ORF">AD945_03630</name>
</gene>
<evidence type="ECO:0008006" key="3">
    <source>
        <dbReference type="Google" id="ProtNLM"/>
    </source>
</evidence>